<protein>
    <recommendedName>
        <fullName evidence="7">EamA domain-containing protein</fullName>
    </recommendedName>
</protein>
<dbReference type="EMBL" id="CAKLDM010000001">
    <property type="protein sequence ID" value="CAH0537099.1"/>
    <property type="molecule type" value="Genomic_DNA"/>
</dbReference>
<feature type="transmembrane region" description="Helical" evidence="6">
    <location>
        <begin position="238"/>
        <end position="258"/>
    </location>
</feature>
<keyword evidence="3 6" id="KW-0812">Transmembrane</keyword>
<gene>
    <name evidence="8" type="ORF">VMF7928_00935</name>
</gene>
<evidence type="ECO:0000256" key="3">
    <source>
        <dbReference type="ARBA" id="ARBA00022692"/>
    </source>
</evidence>
<proteinExistence type="predicted"/>
<evidence type="ECO:0000256" key="4">
    <source>
        <dbReference type="ARBA" id="ARBA00022989"/>
    </source>
</evidence>
<dbReference type="Proteomes" id="UP000838748">
    <property type="component" value="Unassembled WGS sequence"/>
</dbReference>
<comment type="caution">
    <text evidence="8">The sequence shown here is derived from an EMBL/GenBank/DDBJ whole genome shotgun (WGS) entry which is preliminary data.</text>
</comment>
<evidence type="ECO:0000256" key="1">
    <source>
        <dbReference type="ARBA" id="ARBA00004651"/>
    </source>
</evidence>
<feature type="transmembrane region" description="Helical" evidence="6">
    <location>
        <begin position="32"/>
        <end position="54"/>
    </location>
</feature>
<keyword evidence="5 6" id="KW-0472">Membrane</keyword>
<evidence type="ECO:0000256" key="6">
    <source>
        <dbReference type="SAM" id="Phobius"/>
    </source>
</evidence>
<feature type="transmembrane region" description="Helical" evidence="6">
    <location>
        <begin position="176"/>
        <end position="196"/>
    </location>
</feature>
<keyword evidence="2" id="KW-1003">Cell membrane</keyword>
<feature type="transmembrane region" description="Helical" evidence="6">
    <location>
        <begin position="264"/>
        <end position="283"/>
    </location>
</feature>
<keyword evidence="9" id="KW-1185">Reference proteome</keyword>
<dbReference type="Pfam" id="PF00892">
    <property type="entry name" value="EamA"/>
    <property type="match status" value="2"/>
</dbReference>
<feature type="domain" description="EamA" evidence="7">
    <location>
        <begin position="150"/>
        <end position="280"/>
    </location>
</feature>
<dbReference type="InterPro" id="IPR051258">
    <property type="entry name" value="Diverse_Substrate_Transporter"/>
</dbReference>
<evidence type="ECO:0000313" key="8">
    <source>
        <dbReference type="EMBL" id="CAH0537099.1"/>
    </source>
</evidence>
<evidence type="ECO:0000259" key="7">
    <source>
        <dbReference type="Pfam" id="PF00892"/>
    </source>
</evidence>
<feature type="transmembrane region" description="Helical" evidence="6">
    <location>
        <begin position="150"/>
        <end position="169"/>
    </location>
</feature>
<feature type="transmembrane region" description="Helical" evidence="6">
    <location>
        <begin position="122"/>
        <end position="144"/>
    </location>
</feature>
<feature type="transmembrane region" description="Helical" evidence="6">
    <location>
        <begin position="208"/>
        <end position="226"/>
    </location>
</feature>
<sequence>MKLSRQNAGAILVVTTMIASAGWIFSKQAIQGLPPFGFIGLRFLLGAMCLGCFCYRQILAIEWRDILSCSLVGVFLGAALNCWVYAISMSNDLGEGAFIVSLSMLLTPLVGWGLFKRPPSLTFWFSMPIAVAGLALLSSGGSWGASSNQLWFILAALFLALHFNFNSLFSQRLPVLPLACIQLFITGVVGIGLSLSLETFPSTVTPDIWGWLILSATVATALRYFLQTTGQKYTTTAKAALIMLLEPVWTVVLSVILYDEPMPLSKVFGCGLIMMSLIIYLIGSHTRRSQPVHN</sequence>
<name>A0ABM9A0R3_9VIBR</name>
<feature type="transmembrane region" description="Helical" evidence="6">
    <location>
        <begin position="66"/>
        <end position="86"/>
    </location>
</feature>
<organism evidence="8 9">
    <name type="scientific">Vibrio marisflavi CECT 7928</name>
    <dbReference type="NCBI Taxonomy" id="634439"/>
    <lineage>
        <taxon>Bacteria</taxon>
        <taxon>Pseudomonadati</taxon>
        <taxon>Pseudomonadota</taxon>
        <taxon>Gammaproteobacteria</taxon>
        <taxon>Vibrionales</taxon>
        <taxon>Vibrionaceae</taxon>
        <taxon>Vibrio</taxon>
    </lineage>
</organism>
<dbReference type="InterPro" id="IPR000620">
    <property type="entry name" value="EamA_dom"/>
</dbReference>
<evidence type="ECO:0000313" key="9">
    <source>
        <dbReference type="Proteomes" id="UP000838748"/>
    </source>
</evidence>
<accession>A0ABM9A0R3</accession>
<dbReference type="InterPro" id="IPR037185">
    <property type="entry name" value="EmrE-like"/>
</dbReference>
<feature type="transmembrane region" description="Helical" evidence="6">
    <location>
        <begin position="7"/>
        <end position="26"/>
    </location>
</feature>
<evidence type="ECO:0000256" key="5">
    <source>
        <dbReference type="ARBA" id="ARBA00023136"/>
    </source>
</evidence>
<dbReference type="SUPFAM" id="SSF103481">
    <property type="entry name" value="Multidrug resistance efflux transporter EmrE"/>
    <property type="match status" value="2"/>
</dbReference>
<dbReference type="RefSeq" id="WP_237360309.1">
    <property type="nucleotide sequence ID" value="NZ_CAKLDM010000001.1"/>
</dbReference>
<feature type="domain" description="EamA" evidence="7">
    <location>
        <begin position="9"/>
        <end position="138"/>
    </location>
</feature>
<feature type="transmembrane region" description="Helical" evidence="6">
    <location>
        <begin position="98"/>
        <end position="115"/>
    </location>
</feature>
<dbReference type="PANTHER" id="PTHR42920:SF5">
    <property type="entry name" value="EAMA DOMAIN-CONTAINING PROTEIN"/>
    <property type="match status" value="1"/>
</dbReference>
<keyword evidence="4 6" id="KW-1133">Transmembrane helix</keyword>
<evidence type="ECO:0000256" key="2">
    <source>
        <dbReference type="ARBA" id="ARBA00022475"/>
    </source>
</evidence>
<comment type="subcellular location">
    <subcellularLocation>
        <location evidence="1">Cell membrane</location>
        <topology evidence="1">Multi-pass membrane protein</topology>
    </subcellularLocation>
</comment>
<reference evidence="8" key="1">
    <citation type="submission" date="2021-11" db="EMBL/GenBank/DDBJ databases">
        <authorList>
            <person name="Rodrigo-Torres L."/>
            <person name="Arahal R. D."/>
            <person name="Lucena T."/>
        </authorList>
    </citation>
    <scope>NUCLEOTIDE SEQUENCE</scope>
    <source>
        <strain evidence="8">CECT 7928</strain>
    </source>
</reference>
<dbReference type="PANTHER" id="PTHR42920">
    <property type="entry name" value="OS03G0707200 PROTEIN-RELATED"/>
    <property type="match status" value="1"/>
</dbReference>